<evidence type="ECO:0000256" key="1">
    <source>
        <dbReference type="SAM" id="SignalP"/>
    </source>
</evidence>
<name>A0A9X9BQ25_PSEMA</name>
<proteinExistence type="predicted"/>
<protein>
    <submittedName>
        <fullName evidence="2">Uncharacterized protein</fullName>
    </submittedName>
</protein>
<feature type="chain" id="PRO_5040988664" evidence="1">
    <location>
        <begin position="25"/>
        <end position="77"/>
    </location>
</feature>
<comment type="caution">
    <text evidence="2">The sequence shown here is derived from an EMBL/GenBank/DDBJ whole genome shotgun (WGS) entry which is preliminary data.</text>
</comment>
<organism evidence="2 3">
    <name type="scientific">Pseudomonas marginalis</name>
    <name type="common">Pseudomonas panacis</name>
    <dbReference type="NCBI Taxonomy" id="298"/>
    <lineage>
        <taxon>Bacteria</taxon>
        <taxon>Pseudomonadati</taxon>
        <taxon>Pseudomonadota</taxon>
        <taxon>Gammaproteobacteria</taxon>
        <taxon>Pseudomonadales</taxon>
        <taxon>Pseudomonadaceae</taxon>
        <taxon>Pseudomonas</taxon>
    </lineage>
</organism>
<dbReference type="EMBL" id="VFEQ01000013">
    <property type="protein sequence ID" value="TWR56756.1"/>
    <property type="molecule type" value="Genomic_DNA"/>
</dbReference>
<dbReference type="Proteomes" id="UP000316123">
    <property type="component" value="Unassembled WGS sequence"/>
</dbReference>
<keyword evidence="1" id="KW-0732">Signal</keyword>
<gene>
    <name evidence="2" type="ORF">FIV41_19825</name>
</gene>
<feature type="signal peptide" evidence="1">
    <location>
        <begin position="1"/>
        <end position="24"/>
    </location>
</feature>
<accession>A0A9X9BQ25</accession>
<dbReference type="AlphaFoldDB" id="A0A9X9BQ25"/>
<evidence type="ECO:0000313" key="2">
    <source>
        <dbReference type="EMBL" id="TWR56756.1"/>
    </source>
</evidence>
<dbReference type="OrthoDB" id="9809066at2"/>
<evidence type="ECO:0000313" key="3">
    <source>
        <dbReference type="Proteomes" id="UP000316123"/>
    </source>
</evidence>
<reference evidence="2 3" key="1">
    <citation type="submission" date="2019-06" db="EMBL/GenBank/DDBJ databases">
        <title>Pseudomonas bimorpha sp. nov. isolated from bovine raw milk and skim milk concentrate.</title>
        <authorList>
            <person name="Hofmann K."/>
            <person name="Huptas C."/>
            <person name="Doll E."/>
            <person name="Scherer S."/>
            <person name="Wenning M."/>
        </authorList>
    </citation>
    <scope>NUCLEOTIDE SEQUENCE [LARGE SCALE GENOMIC DNA]</scope>
    <source>
        <strain evidence="2 3">DSM 13124</strain>
    </source>
</reference>
<sequence length="77" mass="8575">MFRSFCIPTFALVSSVVPMFVAYADNAEKANKSNNPLNLAPGANLQGYYTPKLFDSNAHTNHLLLRGTRMFYARSDS</sequence>